<keyword evidence="4" id="KW-0963">Cytoplasm</keyword>
<feature type="compositionally biased region" description="Acidic residues" evidence="6">
    <location>
        <begin position="530"/>
        <end position="549"/>
    </location>
</feature>
<dbReference type="EMBL" id="OOIQ01000001">
    <property type="protein sequence ID" value="SPO42606.1"/>
    <property type="molecule type" value="Genomic_DNA"/>
</dbReference>
<evidence type="ECO:0000256" key="4">
    <source>
        <dbReference type="ARBA" id="ARBA00022490"/>
    </source>
</evidence>
<dbReference type="InterPro" id="IPR007052">
    <property type="entry name" value="CS_dom"/>
</dbReference>
<sequence>MAYANAHRLPLPSDVPSGASTSRSSTTLDVDAARLTPAFEAYKLAADAGPTSPSSRAYALPSRPPQLTELYQPPVGEDRREGSLTFTGLGYKETKERAVHQLLIPTAGQREQDDPIAGYIDANRFVVLLTYDSEIDKVTGHPVCRLEQSQGLPSLASIAPTTWLACDGENLVLIRLQKVTLRDRGAVRWSSASTESWKIPPIEEQAGTTIKAHTHVGGAIRVLLQTTKTVSKAGKTGANDGLQGLGFARSDEKPKTDTRDQGSKHARTVFEVRLVEINDSLERSDETSGIERTAKVLESVQGDEPLLSAQLDVDEWILGAEAPFAAVAASGSQPAVVSKPTFQPQTSTTPVPAAASQGRRPGPHFSWAQTGDTVTIAFALPAWMTSSQIRGHFSPSALSLSFTQEALTLLTASSSAQITEIGGSAAAEEAEVDDLTRAARMIASGRYVSRSTWGEIDATGSVWTLERAAGASLLTLHLEKKHEGTRWMQVFADRTRAPARNHGRLAQTQLSFQQARTQLERTAAGLNVDEQGEDEEGEDAEDNEDDVPETMDPSELVTMLEGMQKYTVDEDTPGLGQDRSGLALDQPSLLKDSLEEEDANVGVDFVVTSVTLSSSGLTVRHSNLGEMKLLATRLESDREDDGLVAVKHELDGAIFARQAIKAWKHVATMPALAFVLASKRDAQRVHIHARRTSGSVGSDEYVALAFESAPRVTGSGAGSGSTVGSGAGNLFVYYTPASAGDKHAASRVVRLGAIVDQSSSEAEAADEGHDTASGALLGVCSVRLPAPAPQEEDGVEQDTLLCLCENRLLLLRGVL</sequence>
<feature type="region of interest" description="Disordered" evidence="6">
    <location>
        <begin position="338"/>
        <end position="363"/>
    </location>
</feature>
<dbReference type="InterPro" id="IPR037895">
    <property type="entry name" value="NUDCD1"/>
</dbReference>
<evidence type="ECO:0000313" key="8">
    <source>
        <dbReference type="EMBL" id="SPO42606.1"/>
    </source>
</evidence>
<keyword evidence="5" id="KW-0539">Nucleus</keyword>
<reference evidence="8" key="1">
    <citation type="submission" date="2018-03" db="EMBL/GenBank/DDBJ databases">
        <authorList>
            <person name="Guldener U."/>
        </authorList>
    </citation>
    <scope>NUCLEOTIDE SEQUENCE [LARGE SCALE GENOMIC DNA]</scope>
    <source>
        <strain evidence="8">ATCC34888</strain>
    </source>
</reference>
<dbReference type="GO" id="GO:0005634">
    <property type="term" value="C:nucleus"/>
    <property type="evidence" value="ECO:0007669"/>
    <property type="project" value="UniProtKB-SubCell"/>
</dbReference>
<evidence type="ECO:0000256" key="2">
    <source>
        <dbReference type="ARBA" id="ARBA00004496"/>
    </source>
</evidence>
<evidence type="ECO:0000256" key="1">
    <source>
        <dbReference type="ARBA" id="ARBA00004123"/>
    </source>
</evidence>
<dbReference type="PANTHER" id="PTHR21664:SF1">
    <property type="entry name" value="NUDC DOMAIN-CONTAINING PROTEIN 1"/>
    <property type="match status" value="1"/>
</dbReference>
<comment type="caution">
    <text evidence="8">The sequence shown here is derived from an EMBL/GenBank/DDBJ whole genome shotgun (WGS) entry which is preliminary data.</text>
</comment>
<dbReference type="SUPFAM" id="SSF49764">
    <property type="entry name" value="HSP20-like chaperones"/>
    <property type="match status" value="1"/>
</dbReference>
<dbReference type="PANTHER" id="PTHR21664">
    <property type="entry name" value="CHRONIC MYELOGENOUS LEUKEMIA TUMOR ANTIGEN 66"/>
    <property type="match status" value="1"/>
</dbReference>
<feature type="region of interest" description="Disordered" evidence="6">
    <location>
        <begin position="523"/>
        <end position="550"/>
    </location>
</feature>
<evidence type="ECO:0000256" key="5">
    <source>
        <dbReference type="ARBA" id="ARBA00023242"/>
    </source>
</evidence>
<proteinExistence type="predicted"/>
<dbReference type="OrthoDB" id="428655at2759"/>
<comment type="subcellular location">
    <subcellularLocation>
        <location evidence="2">Cytoplasm</location>
    </subcellularLocation>
    <subcellularLocation>
        <location evidence="1">Nucleus</location>
    </subcellularLocation>
</comment>
<dbReference type="Gene3D" id="2.60.40.790">
    <property type="match status" value="1"/>
</dbReference>
<protein>
    <recommendedName>
        <fullName evidence="3">NudC domain-containing protein 1</fullName>
    </recommendedName>
</protein>
<feature type="compositionally biased region" description="Basic and acidic residues" evidence="6">
    <location>
        <begin position="249"/>
        <end position="265"/>
    </location>
</feature>
<evidence type="ECO:0000313" key="9">
    <source>
        <dbReference type="Proteomes" id="UP000325008"/>
    </source>
</evidence>
<accession>A0A5C3FEP5</accession>
<dbReference type="Proteomes" id="UP000325008">
    <property type="component" value="Unassembled WGS sequence"/>
</dbReference>
<feature type="domain" description="CS" evidence="7">
    <location>
        <begin position="360"/>
        <end position="491"/>
    </location>
</feature>
<feature type="region of interest" description="Disordered" evidence="6">
    <location>
        <begin position="1"/>
        <end position="26"/>
    </location>
</feature>
<name>A0A5C3FEP5_PSEA2</name>
<evidence type="ECO:0000256" key="3">
    <source>
        <dbReference type="ARBA" id="ARBA00018915"/>
    </source>
</evidence>
<feature type="compositionally biased region" description="Polar residues" evidence="6">
    <location>
        <begin position="338"/>
        <end position="350"/>
    </location>
</feature>
<evidence type="ECO:0000256" key="6">
    <source>
        <dbReference type="SAM" id="MobiDB-lite"/>
    </source>
</evidence>
<gene>
    <name evidence="8" type="ORF">PSANT_00289</name>
</gene>
<dbReference type="AlphaFoldDB" id="A0A5C3FEP5"/>
<organism evidence="8 9">
    <name type="scientific">Pseudozyma antarctica</name>
    <name type="common">Yeast</name>
    <name type="synonym">Candida antarctica</name>
    <dbReference type="NCBI Taxonomy" id="84753"/>
    <lineage>
        <taxon>Eukaryota</taxon>
        <taxon>Fungi</taxon>
        <taxon>Dikarya</taxon>
        <taxon>Basidiomycota</taxon>
        <taxon>Ustilaginomycotina</taxon>
        <taxon>Ustilaginomycetes</taxon>
        <taxon>Ustilaginales</taxon>
        <taxon>Ustilaginaceae</taxon>
        <taxon>Moesziomyces</taxon>
    </lineage>
</organism>
<dbReference type="PROSITE" id="PS51203">
    <property type="entry name" value="CS"/>
    <property type="match status" value="1"/>
</dbReference>
<dbReference type="InterPro" id="IPR008978">
    <property type="entry name" value="HSP20-like_chaperone"/>
</dbReference>
<dbReference type="RefSeq" id="XP_014659377.1">
    <property type="nucleotide sequence ID" value="XM_014803891.1"/>
</dbReference>
<feature type="region of interest" description="Disordered" evidence="6">
    <location>
        <begin position="241"/>
        <end position="265"/>
    </location>
</feature>
<evidence type="ECO:0000259" key="7">
    <source>
        <dbReference type="PROSITE" id="PS51203"/>
    </source>
</evidence>
<feature type="region of interest" description="Disordered" evidence="6">
    <location>
        <begin position="46"/>
        <end position="79"/>
    </location>
</feature>
<keyword evidence="9" id="KW-1185">Reference proteome</keyword>
<dbReference type="GO" id="GO:0005737">
    <property type="term" value="C:cytoplasm"/>
    <property type="evidence" value="ECO:0007669"/>
    <property type="project" value="UniProtKB-SubCell"/>
</dbReference>